<accession>A0A2K4MTP9</accession>
<dbReference type="InterPro" id="IPR055592">
    <property type="entry name" value="DUF7168"/>
</dbReference>
<dbReference type="Pfam" id="PF10979">
    <property type="entry name" value="DUF2786"/>
    <property type="match status" value="1"/>
</dbReference>
<keyword evidence="4" id="KW-1185">Reference proteome</keyword>
<organism evidence="3 4">
    <name type="scientific">Chromobacterium sinusclupearum</name>
    <dbReference type="NCBI Taxonomy" id="2077146"/>
    <lineage>
        <taxon>Bacteria</taxon>
        <taxon>Pseudomonadati</taxon>
        <taxon>Pseudomonadota</taxon>
        <taxon>Betaproteobacteria</taxon>
        <taxon>Neisseriales</taxon>
        <taxon>Chromobacteriaceae</taxon>
        <taxon>Chromobacterium</taxon>
    </lineage>
</organism>
<proteinExistence type="predicted"/>
<dbReference type="RefSeq" id="WP_103317392.1">
    <property type="nucleotide sequence ID" value="NZ_PPTF01000013.1"/>
</dbReference>
<evidence type="ECO:0000313" key="4">
    <source>
        <dbReference type="Proteomes" id="UP000236416"/>
    </source>
</evidence>
<sequence>MDKKSAISKIRKCLALSKSANEHEAATALKQARVLMNKFGVTDSDIQIAEIKEIHAKASAKRRPADYESGLAMAMAEAFGCEILFFPSRTSQGQWTFVGEEVSAEIAKYAFTVLLRQLKSQRLRFIEEQCRYLRRASKTRRADLFCDGWVRMVYQTAKQIAPERKSDALGAYMRKQYSDIEELAGRDRNEGRDFSSQDHAAYRAGREAGERVKLHHAMHGTSTPPQALLGAN</sequence>
<name>A0A2K4MTP9_9NEIS</name>
<gene>
    <name evidence="3" type="ORF">C2134_02795</name>
</gene>
<dbReference type="InterPro" id="IPR024498">
    <property type="entry name" value="DUF2786"/>
</dbReference>
<dbReference type="Proteomes" id="UP000236416">
    <property type="component" value="Unassembled WGS sequence"/>
</dbReference>
<evidence type="ECO:0000313" key="3">
    <source>
        <dbReference type="EMBL" id="POB00136.1"/>
    </source>
</evidence>
<evidence type="ECO:0000259" key="2">
    <source>
        <dbReference type="Pfam" id="PF23771"/>
    </source>
</evidence>
<feature type="domain" description="DUF7168" evidence="2">
    <location>
        <begin position="46"/>
        <end position="188"/>
    </location>
</feature>
<dbReference type="AlphaFoldDB" id="A0A2K4MTP9"/>
<reference evidence="3 4" key="1">
    <citation type="submission" date="2018-01" db="EMBL/GenBank/DDBJ databases">
        <title>Genomic Sequence of Chromobacterium MWU13-2610 from wild cranberry bogs within the Cape Cod National Seashore.</title>
        <authorList>
            <person name="O'Hara-Hanley K."/>
            <person name="Soby S."/>
            <person name="Harrison A."/>
        </authorList>
    </citation>
    <scope>NUCLEOTIDE SEQUENCE [LARGE SCALE GENOMIC DNA]</scope>
    <source>
        <strain evidence="3 4">MWU13-2610</strain>
    </source>
</reference>
<evidence type="ECO:0000259" key="1">
    <source>
        <dbReference type="Pfam" id="PF10979"/>
    </source>
</evidence>
<feature type="domain" description="DUF2786" evidence="1">
    <location>
        <begin position="6"/>
        <end position="42"/>
    </location>
</feature>
<dbReference type="PIRSF" id="PIRSF028111">
    <property type="entry name" value="UCP028111"/>
    <property type="match status" value="1"/>
</dbReference>
<comment type="caution">
    <text evidence="3">The sequence shown here is derived from an EMBL/GenBank/DDBJ whole genome shotgun (WGS) entry which is preliminary data.</text>
</comment>
<dbReference type="InterPro" id="IPR016868">
    <property type="entry name" value="Phage_B3_Orf5"/>
</dbReference>
<protein>
    <submittedName>
        <fullName evidence="3">Uncharacterized protein</fullName>
    </submittedName>
</protein>
<dbReference type="Pfam" id="PF23771">
    <property type="entry name" value="DUF7168"/>
    <property type="match status" value="1"/>
</dbReference>
<dbReference type="EMBL" id="PPTF01000013">
    <property type="protein sequence ID" value="POB00136.1"/>
    <property type="molecule type" value="Genomic_DNA"/>
</dbReference>